<dbReference type="InterPro" id="IPR003660">
    <property type="entry name" value="HAMP_dom"/>
</dbReference>
<dbReference type="EC" id="2.7.13.3" evidence="3"/>
<dbReference type="PROSITE" id="PS50885">
    <property type="entry name" value="HAMP"/>
    <property type="match status" value="1"/>
</dbReference>
<dbReference type="Gene3D" id="1.10.287.130">
    <property type="match status" value="1"/>
</dbReference>
<dbReference type="SUPFAM" id="SSF47384">
    <property type="entry name" value="Homodimeric domain of signal transducing histidine kinase"/>
    <property type="match status" value="1"/>
</dbReference>
<keyword evidence="7" id="KW-0547">Nucleotide-binding</keyword>
<evidence type="ECO:0000259" key="12">
    <source>
        <dbReference type="PROSITE" id="PS50885"/>
    </source>
</evidence>
<keyword evidence="10" id="KW-0812">Transmembrane</keyword>
<dbReference type="PRINTS" id="PR00344">
    <property type="entry name" value="BCTRLSENSOR"/>
</dbReference>
<dbReference type="SMART" id="SM00387">
    <property type="entry name" value="HATPase_c"/>
    <property type="match status" value="1"/>
</dbReference>
<evidence type="ECO:0000256" key="3">
    <source>
        <dbReference type="ARBA" id="ARBA00012438"/>
    </source>
</evidence>
<name>A0A952FL57_9PROT</name>
<dbReference type="InterPro" id="IPR003661">
    <property type="entry name" value="HisK_dim/P_dom"/>
</dbReference>
<keyword evidence="5" id="KW-0597">Phosphoprotein</keyword>
<dbReference type="GO" id="GO:0005524">
    <property type="term" value="F:ATP binding"/>
    <property type="evidence" value="ECO:0007669"/>
    <property type="project" value="UniProtKB-KW"/>
</dbReference>
<dbReference type="InterPro" id="IPR050980">
    <property type="entry name" value="2C_sensor_his_kinase"/>
</dbReference>
<dbReference type="Pfam" id="PF00512">
    <property type="entry name" value="HisKA"/>
    <property type="match status" value="1"/>
</dbReference>
<dbReference type="SMART" id="SM00304">
    <property type="entry name" value="HAMP"/>
    <property type="match status" value="1"/>
</dbReference>
<dbReference type="InterPro" id="IPR004358">
    <property type="entry name" value="Sig_transdc_His_kin-like_C"/>
</dbReference>
<evidence type="ECO:0000256" key="2">
    <source>
        <dbReference type="ARBA" id="ARBA00004651"/>
    </source>
</evidence>
<evidence type="ECO:0000259" key="11">
    <source>
        <dbReference type="PROSITE" id="PS50109"/>
    </source>
</evidence>
<evidence type="ECO:0000313" key="14">
    <source>
        <dbReference type="Proteomes" id="UP000700706"/>
    </source>
</evidence>
<keyword evidence="4" id="KW-1003">Cell membrane</keyword>
<dbReference type="EMBL" id="JAEKLZ010000095">
    <property type="protein sequence ID" value="MBW8724336.1"/>
    <property type="molecule type" value="Genomic_DNA"/>
</dbReference>
<dbReference type="CDD" id="cd00082">
    <property type="entry name" value="HisKA"/>
    <property type="match status" value="1"/>
</dbReference>
<feature type="domain" description="HAMP" evidence="12">
    <location>
        <begin position="183"/>
        <end position="234"/>
    </location>
</feature>
<gene>
    <name evidence="13" type="ORF">JF625_04155</name>
</gene>
<dbReference type="SMART" id="SM00388">
    <property type="entry name" value="HisKA"/>
    <property type="match status" value="1"/>
</dbReference>
<dbReference type="InterPro" id="IPR003594">
    <property type="entry name" value="HATPase_dom"/>
</dbReference>
<keyword evidence="6" id="KW-0808">Transferase</keyword>
<dbReference type="Gene3D" id="3.30.565.10">
    <property type="entry name" value="Histidine kinase-like ATPase, C-terminal domain"/>
    <property type="match status" value="1"/>
</dbReference>
<dbReference type="CDD" id="cd06225">
    <property type="entry name" value="HAMP"/>
    <property type="match status" value="1"/>
</dbReference>
<accession>A0A952FL57</accession>
<dbReference type="PROSITE" id="PS50109">
    <property type="entry name" value="HIS_KIN"/>
    <property type="match status" value="1"/>
</dbReference>
<comment type="subcellular location">
    <subcellularLocation>
        <location evidence="2">Cell membrane</location>
        <topology evidence="2">Multi-pass membrane protein</topology>
    </subcellularLocation>
</comment>
<dbReference type="GO" id="GO:0005886">
    <property type="term" value="C:plasma membrane"/>
    <property type="evidence" value="ECO:0007669"/>
    <property type="project" value="UniProtKB-SubCell"/>
</dbReference>
<evidence type="ECO:0000256" key="4">
    <source>
        <dbReference type="ARBA" id="ARBA00022475"/>
    </source>
</evidence>
<comment type="catalytic activity">
    <reaction evidence="1">
        <text>ATP + protein L-histidine = ADP + protein N-phospho-L-histidine.</text>
        <dbReference type="EC" id="2.7.13.3"/>
    </reaction>
</comment>
<comment type="caution">
    <text evidence="13">The sequence shown here is derived from an EMBL/GenBank/DDBJ whole genome shotgun (WGS) entry which is preliminary data.</text>
</comment>
<organism evidence="13 14">
    <name type="scientific">Inquilinus limosus</name>
    <dbReference type="NCBI Taxonomy" id="171674"/>
    <lineage>
        <taxon>Bacteria</taxon>
        <taxon>Pseudomonadati</taxon>
        <taxon>Pseudomonadota</taxon>
        <taxon>Alphaproteobacteria</taxon>
        <taxon>Rhodospirillales</taxon>
        <taxon>Rhodospirillaceae</taxon>
        <taxon>Inquilinus</taxon>
    </lineage>
</organism>
<evidence type="ECO:0000256" key="5">
    <source>
        <dbReference type="ARBA" id="ARBA00022553"/>
    </source>
</evidence>
<keyword evidence="8" id="KW-0418">Kinase</keyword>
<evidence type="ECO:0000256" key="1">
    <source>
        <dbReference type="ARBA" id="ARBA00000085"/>
    </source>
</evidence>
<dbReference type="CDD" id="cd00075">
    <property type="entry name" value="HATPase"/>
    <property type="match status" value="1"/>
</dbReference>
<feature type="domain" description="Histidine kinase" evidence="11">
    <location>
        <begin position="242"/>
        <end position="440"/>
    </location>
</feature>
<dbReference type="AlphaFoldDB" id="A0A952FL57"/>
<dbReference type="Proteomes" id="UP000700706">
    <property type="component" value="Unassembled WGS sequence"/>
</dbReference>
<evidence type="ECO:0000256" key="10">
    <source>
        <dbReference type="SAM" id="Phobius"/>
    </source>
</evidence>
<evidence type="ECO:0000256" key="7">
    <source>
        <dbReference type="ARBA" id="ARBA00022741"/>
    </source>
</evidence>
<keyword evidence="10" id="KW-0472">Membrane</keyword>
<dbReference type="InterPro" id="IPR036097">
    <property type="entry name" value="HisK_dim/P_sf"/>
</dbReference>
<evidence type="ECO:0000256" key="8">
    <source>
        <dbReference type="ARBA" id="ARBA00022777"/>
    </source>
</evidence>
<dbReference type="PANTHER" id="PTHR44936">
    <property type="entry name" value="SENSOR PROTEIN CREC"/>
    <property type="match status" value="1"/>
</dbReference>
<protein>
    <recommendedName>
        <fullName evidence="3">histidine kinase</fullName>
        <ecNumber evidence="3">2.7.13.3</ecNumber>
    </recommendedName>
</protein>
<reference evidence="13" key="1">
    <citation type="submission" date="2020-06" db="EMBL/GenBank/DDBJ databases">
        <title>Stable isotope informed genome-resolved metagenomics uncovers potential trophic interactions in rhizosphere soil.</title>
        <authorList>
            <person name="Starr E.P."/>
            <person name="Shi S."/>
            <person name="Blazewicz S.J."/>
            <person name="Koch B.J."/>
            <person name="Probst A.J."/>
            <person name="Hungate B.A."/>
            <person name="Pett-Ridge J."/>
            <person name="Firestone M.K."/>
            <person name="Banfield J.F."/>
        </authorList>
    </citation>
    <scope>NUCLEOTIDE SEQUENCE</scope>
    <source>
        <strain evidence="13">YM_69_17</strain>
    </source>
</reference>
<dbReference type="SUPFAM" id="SSF55874">
    <property type="entry name" value="ATPase domain of HSP90 chaperone/DNA topoisomerase II/histidine kinase"/>
    <property type="match status" value="1"/>
</dbReference>
<dbReference type="PANTHER" id="PTHR44936:SF10">
    <property type="entry name" value="SENSOR PROTEIN RSTB"/>
    <property type="match status" value="1"/>
</dbReference>
<proteinExistence type="predicted"/>
<dbReference type="Pfam" id="PF00672">
    <property type="entry name" value="HAMP"/>
    <property type="match status" value="1"/>
</dbReference>
<dbReference type="Pfam" id="PF02518">
    <property type="entry name" value="HATPase_c"/>
    <property type="match status" value="1"/>
</dbReference>
<sequence>MIRRVVWPRGLLGRLTLLVLSAVLLQFLGAAVLQELAERYKAGNIQADHLADRLAIGERALSSVPPGQRPQLAQALSTADLTLSWSERPAGAGEGVASPWLRDLEMRLQKRDSGLAGRGLILDRGSGEGEPHRVRGELRLADGSMLGFDVTRLQHGLPDLLRSLLSTALLASCLLIAAPLLVRALGAPLRQLVRAADAIGRGRPVPVAVEGPMEVRRLARALNAMQDRLARLIADQTQALAAVSHDLRTPIGRLRLRTDLLEDRPVQAEMQADLDEMEQMVGSVLAYLKGDADPEPPRAVDLVALLTTLVDAAADVGQDVVYQGPDRAVLHARPLGLKRAFANLIDNAVAYGGSARVVLHCNETDMAIAVSDDGPGIPEAELGRVLEPFQRIEGSRSRATGGVGLGLAIAVQAVEREGGRLALLNRPGGGLTAEVTLPRR</sequence>
<dbReference type="GO" id="GO:0000155">
    <property type="term" value="F:phosphorelay sensor kinase activity"/>
    <property type="evidence" value="ECO:0007669"/>
    <property type="project" value="InterPro"/>
</dbReference>
<keyword evidence="10" id="KW-1133">Transmembrane helix</keyword>
<feature type="transmembrane region" description="Helical" evidence="10">
    <location>
        <begin position="160"/>
        <end position="182"/>
    </location>
</feature>
<dbReference type="InterPro" id="IPR036890">
    <property type="entry name" value="HATPase_C_sf"/>
</dbReference>
<evidence type="ECO:0000256" key="9">
    <source>
        <dbReference type="ARBA" id="ARBA00022840"/>
    </source>
</evidence>
<evidence type="ECO:0000313" key="13">
    <source>
        <dbReference type="EMBL" id="MBW8724336.1"/>
    </source>
</evidence>
<keyword evidence="9" id="KW-0067">ATP-binding</keyword>
<evidence type="ECO:0000256" key="6">
    <source>
        <dbReference type="ARBA" id="ARBA00022679"/>
    </source>
</evidence>
<dbReference type="InterPro" id="IPR005467">
    <property type="entry name" value="His_kinase_dom"/>
</dbReference>